<dbReference type="Pfam" id="PF06182">
    <property type="entry name" value="ABC2_membrane_6"/>
    <property type="match status" value="1"/>
</dbReference>
<feature type="transmembrane region" description="Helical" evidence="1">
    <location>
        <begin position="107"/>
        <end position="134"/>
    </location>
</feature>
<dbReference type="STRING" id="361041.VW35_06840"/>
<feature type="transmembrane region" description="Helical" evidence="1">
    <location>
        <begin position="234"/>
        <end position="252"/>
    </location>
</feature>
<feature type="transmembrane region" description="Helical" evidence="1">
    <location>
        <begin position="27"/>
        <end position="51"/>
    </location>
</feature>
<reference evidence="2 3" key="1">
    <citation type="submission" date="2015-03" db="EMBL/GenBank/DDBJ databases">
        <authorList>
            <person name="Hassan Y.I."/>
            <person name="Lepp D."/>
            <person name="Zhou T."/>
        </authorList>
    </citation>
    <scope>NUCLEOTIDE SEQUENCE [LARGE SCALE GENOMIC DNA]</scope>
    <source>
        <strain evidence="2 3">GH2-10</strain>
    </source>
</reference>
<feature type="transmembrane region" description="Helical" evidence="1">
    <location>
        <begin position="196"/>
        <end position="222"/>
    </location>
</feature>
<keyword evidence="3" id="KW-1185">Reference proteome</keyword>
<feature type="transmembrane region" description="Helical" evidence="1">
    <location>
        <begin position="146"/>
        <end position="175"/>
    </location>
</feature>
<keyword evidence="1" id="KW-1133">Transmembrane helix</keyword>
<dbReference type="InterPro" id="IPR010390">
    <property type="entry name" value="ABC-2_transporter-like"/>
</dbReference>
<sequence length="266" mass="29101">MSRSLAVVPHLVRMYVRTRLEYRGAMLLAWFAQALSYAATYTAIALLLLRFGNLGGWTWSEMALLLSFHLLAYSLGASLSFTQFRDIEEKVRLGTLDAVLIKPVSPWVYLVFSGLNIGYAGHIILAVGLMAWAVTEVAVDWSILTALYFVAGLLSAAMVTAAIMTMIGATALVWVRSKHLFSIFFGFWELARYPLNIFPVPLQILMLTIAPLGFLAFVPVAVTLGRPVPLLGDWAALTSLLAGPLAVTLGALHWRHCIQNYQGAGG</sequence>
<organism evidence="2 3">
    <name type="scientific">Devosia soli</name>
    <dbReference type="NCBI Taxonomy" id="361041"/>
    <lineage>
        <taxon>Bacteria</taxon>
        <taxon>Pseudomonadati</taxon>
        <taxon>Pseudomonadota</taxon>
        <taxon>Alphaproteobacteria</taxon>
        <taxon>Hyphomicrobiales</taxon>
        <taxon>Devosiaceae</taxon>
        <taxon>Devosia</taxon>
    </lineage>
</organism>
<gene>
    <name evidence="2" type="ORF">VW35_06840</name>
</gene>
<feature type="transmembrane region" description="Helical" evidence="1">
    <location>
        <begin position="63"/>
        <end position="82"/>
    </location>
</feature>
<dbReference type="PANTHER" id="PTHR36833">
    <property type="entry name" value="SLR0610 PROTEIN-RELATED"/>
    <property type="match status" value="1"/>
</dbReference>
<evidence type="ECO:0000313" key="3">
    <source>
        <dbReference type="Proteomes" id="UP000033514"/>
    </source>
</evidence>
<protein>
    <submittedName>
        <fullName evidence="2">ABC transporter permease</fullName>
    </submittedName>
</protein>
<comment type="caution">
    <text evidence="2">The sequence shown here is derived from an EMBL/GenBank/DDBJ whole genome shotgun (WGS) entry which is preliminary data.</text>
</comment>
<keyword evidence="1" id="KW-0812">Transmembrane</keyword>
<dbReference type="RefSeq" id="WP_046142206.1">
    <property type="nucleotide sequence ID" value="NZ_LAJG01000014.1"/>
</dbReference>
<dbReference type="OrthoDB" id="9788195at2"/>
<name>A0A0F5LCS1_9HYPH</name>
<accession>A0A0F5LCS1</accession>
<evidence type="ECO:0000256" key="1">
    <source>
        <dbReference type="SAM" id="Phobius"/>
    </source>
</evidence>
<proteinExistence type="predicted"/>
<keyword evidence="1" id="KW-0472">Membrane</keyword>
<dbReference type="EMBL" id="LAJG01000014">
    <property type="protein sequence ID" value="KKB80143.1"/>
    <property type="molecule type" value="Genomic_DNA"/>
</dbReference>
<evidence type="ECO:0000313" key="2">
    <source>
        <dbReference type="EMBL" id="KKB80143.1"/>
    </source>
</evidence>
<dbReference type="PATRIC" id="fig|361041.3.peg.693"/>
<dbReference type="Proteomes" id="UP000033514">
    <property type="component" value="Unassembled WGS sequence"/>
</dbReference>
<dbReference type="PANTHER" id="PTHR36833:SF1">
    <property type="entry name" value="INTEGRAL MEMBRANE TRANSPORT PROTEIN"/>
    <property type="match status" value="1"/>
</dbReference>
<dbReference type="AlphaFoldDB" id="A0A0F5LCS1"/>